<protein>
    <recommendedName>
        <fullName evidence="11">Ionotropic glutamate receptor C-terminal domain-containing protein</fullName>
    </recommendedName>
</protein>
<keyword evidence="6 9" id="KW-0472">Membrane</keyword>
<evidence type="ECO:0000256" key="10">
    <source>
        <dbReference type="SAM" id="SignalP"/>
    </source>
</evidence>
<keyword evidence="5 9" id="KW-1133">Transmembrane helix</keyword>
<keyword evidence="13" id="KW-1185">Reference proteome</keyword>
<dbReference type="GO" id="GO:0050906">
    <property type="term" value="P:detection of stimulus involved in sensory perception"/>
    <property type="evidence" value="ECO:0007669"/>
    <property type="project" value="UniProtKB-ARBA"/>
</dbReference>
<evidence type="ECO:0000256" key="5">
    <source>
        <dbReference type="ARBA" id="ARBA00022989"/>
    </source>
</evidence>
<feature type="transmembrane region" description="Helical" evidence="9">
    <location>
        <begin position="246"/>
        <end position="266"/>
    </location>
</feature>
<dbReference type="InterPro" id="IPR052192">
    <property type="entry name" value="Insect_Ionotropic_Sensory_Rcpt"/>
</dbReference>
<feature type="domain" description="Ionotropic glutamate receptor C-terminal" evidence="11">
    <location>
        <begin position="5"/>
        <end position="256"/>
    </location>
</feature>
<evidence type="ECO:0000256" key="9">
    <source>
        <dbReference type="SAM" id="Phobius"/>
    </source>
</evidence>
<dbReference type="Gene3D" id="1.10.287.70">
    <property type="match status" value="1"/>
</dbReference>
<keyword evidence="4 9" id="KW-0812">Transmembrane</keyword>
<evidence type="ECO:0000256" key="8">
    <source>
        <dbReference type="ARBA" id="ARBA00023180"/>
    </source>
</evidence>
<proteinExistence type="inferred from homology"/>
<feature type="signal peptide" evidence="10">
    <location>
        <begin position="1"/>
        <end position="17"/>
    </location>
</feature>
<dbReference type="PANTHER" id="PTHR42643">
    <property type="entry name" value="IONOTROPIC RECEPTOR 20A-RELATED"/>
    <property type="match status" value="1"/>
</dbReference>
<evidence type="ECO:0000256" key="6">
    <source>
        <dbReference type="ARBA" id="ARBA00023136"/>
    </source>
</evidence>
<dbReference type="PANTHER" id="PTHR42643:SF24">
    <property type="entry name" value="IONOTROPIC RECEPTOR 60A"/>
    <property type="match status" value="1"/>
</dbReference>
<dbReference type="GO" id="GO:0015276">
    <property type="term" value="F:ligand-gated monoatomic ion channel activity"/>
    <property type="evidence" value="ECO:0007669"/>
    <property type="project" value="InterPro"/>
</dbReference>
<feature type="chain" id="PRO_5042018223" description="Ionotropic glutamate receptor C-terminal domain-containing protein" evidence="10">
    <location>
        <begin position="18"/>
        <end position="269"/>
    </location>
</feature>
<dbReference type="AlphaFoldDB" id="A0AAD7ZR13"/>
<organism evidence="12 13">
    <name type="scientific">Diploptera punctata</name>
    <name type="common">Pacific beetle cockroach</name>
    <dbReference type="NCBI Taxonomy" id="6984"/>
    <lineage>
        <taxon>Eukaryota</taxon>
        <taxon>Metazoa</taxon>
        <taxon>Ecdysozoa</taxon>
        <taxon>Arthropoda</taxon>
        <taxon>Hexapoda</taxon>
        <taxon>Insecta</taxon>
        <taxon>Pterygota</taxon>
        <taxon>Neoptera</taxon>
        <taxon>Polyneoptera</taxon>
        <taxon>Dictyoptera</taxon>
        <taxon>Blattodea</taxon>
        <taxon>Blaberoidea</taxon>
        <taxon>Blaberidae</taxon>
        <taxon>Diplopterinae</taxon>
        <taxon>Diploptera</taxon>
    </lineage>
</organism>
<dbReference type="EMBL" id="JASPKZ010007310">
    <property type="protein sequence ID" value="KAJ9585066.1"/>
    <property type="molecule type" value="Genomic_DNA"/>
</dbReference>
<evidence type="ECO:0000256" key="7">
    <source>
        <dbReference type="ARBA" id="ARBA00023170"/>
    </source>
</evidence>
<evidence type="ECO:0000313" key="13">
    <source>
        <dbReference type="Proteomes" id="UP001233999"/>
    </source>
</evidence>
<keyword evidence="7" id="KW-0675">Receptor</keyword>
<keyword evidence="3" id="KW-1003">Cell membrane</keyword>
<sequence>MLLAMFLLSTVITVVIQKSVSGETMSMSYGFYYIWAVIVSVSVPKMPKTTLSRILFCMWVCYSFAISTVFQAFFTSFLIEPNVDQQISSMRQLISSGLSLVGKEELILPVAVEISKSDVETPNYLSRELDDGIEYFFESNGFALVANDLNMKVKFQMYYRKGLKLCSFIHFTRSVYVLNFLFNSPYYERYSSKLKQYFEGGLIEKLINIYSDSNYVSLNHFSHFEDKIKFSIDINDRYFSLNLQHLRIAFLLLISGYALSFMLLLAEIV</sequence>
<comment type="caution">
    <text evidence="12">The sequence shown here is derived from an EMBL/GenBank/DDBJ whole genome shotgun (WGS) entry which is preliminary data.</text>
</comment>
<keyword evidence="10" id="KW-0732">Signal</keyword>
<feature type="transmembrane region" description="Helical" evidence="9">
    <location>
        <begin position="56"/>
        <end position="79"/>
    </location>
</feature>
<dbReference type="Pfam" id="PF00060">
    <property type="entry name" value="Lig_chan"/>
    <property type="match status" value="1"/>
</dbReference>
<evidence type="ECO:0000256" key="3">
    <source>
        <dbReference type="ARBA" id="ARBA00022475"/>
    </source>
</evidence>
<evidence type="ECO:0000259" key="11">
    <source>
        <dbReference type="Pfam" id="PF00060"/>
    </source>
</evidence>
<dbReference type="GO" id="GO:0005886">
    <property type="term" value="C:plasma membrane"/>
    <property type="evidence" value="ECO:0007669"/>
    <property type="project" value="UniProtKB-SubCell"/>
</dbReference>
<evidence type="ECO:0000256" key="1">
    <source>
        <dbReference type="ARBA" id="ARBA00004651"/>
    </source>
</evidence>
<evidence type="ECO:0000256" key="4">
    <source>
        <dbReference type="ARBA" id="ARBA00022692"/>
    </source>
</evidence>
<reference evidence="12" key="2">
    <citation type="submission" date="2023-05" db="EMBL/GenBank/DDBJ databases">
        <authorList>
            <person name="Fouks B."/>
        </authorList>
    </citation>
    <scope>NUCLEOTIDE SEQUENCE</scope>
    <source>
        <strain evidence="12">Stay&amp;Tobe</strain>
        <tissue evidence="12">Testes</tissue>
    </source>
</reference>
<dbReference type="Proteomes" id="UP001233999">
    <property type="component" value="Unassembled WGS sequence"/>
</dbReference>
<dbReference type="InterPro" id="IPR001320">
    <property type="entry name" value="Iontro_rcpt_C"/>
</dbReference>
<name>A0AAD7ZR13_DIPPU</name>
<evidence type="ECO:0000313" key="12">
    <source>
        <dbReference type="EMBL" id="KAJ9585066.1"/>
    </source>
</evidence>
<evidence type="ECO:0000256" key="2">
    <source>
        <dbReference type="ARBA" id="ARBA00008685"/>
    </source>
</evidence>
<comment type="similarity">
    <text evidence="2">Belongs to the glutamate-gated ion channel (TC 1.A.10.1) family.</text>
</comment>
<feature type="transmembrane region" description="Helical" evidence="9">
    <location>
        <begin position="27"/>
        <end position="44"/>
    </location>
</feature>
<keyword evidence="8" id="KW-0325">Glycoprotein</keyword>
<reference evidence="12" key="1">
    <citation type="journal article" date="2023" name="IScience">
        <title>Live-bearing cockroach genome reveals convergent evolutionary mechanisms linked to viviparity in insects and beyond.</title>
        <authorList>
            <person name="Fouks B."/>
            <person name="Harrison M.C."/>
            <person name="Mikhailova A.A."/>
            <person name="Marchal E."/>
            <person name="English S."/>
            <person name="Carruthers M."/>
            <person name="Jennings E.C."/>
            <person name="Chiamaka E.L."/>
            <person name="Frigard R.A."/>
            <person name="Pippel M."/>
            <person name="Attardo G.M."/>
            <person name="Benoit J.B."/>
            <person name="Bornberg-Bauer E."/>
            <person name="Tobe S.S."/>
        </authorList>
    </citation>
    <scope>NUCLEOTIDE SEQUENCE</scope>
    <source>
        <strain evidence="12">Stay&amp;Tobe</strain>
    </source>
</reference>
<accession>A0AAD7ZR13</accession>
<comment type="subcellular location">
    <subcellularLocation>
        <location evidence="1">Cell membrane</location>
        <topology evidence="1">Multi-pass membrane protein</topology>
    </subcellularLocation>
</comment>
<gene>
    <name evidence="12" type="ORF">L9F63_020574</name>
</gene>